<dbReference type="Pfam" id="PF14226">
    <property type="entry name" value="DIOX_N"/>
    <property type="match status" value="1"/>
</dbReference>
<dbReference type="AlphaFoldDB" id="A0AAD9FUT9"/>
<dbReference type="InterPro" id="IPR050231">
    <property type="entry name" value="Iron_ascorbate_oxido_reductase"/>
</dbReference>
<dbReference type="Proteomes" id="UP001182556">
    <property type="component" value="Unassembled WGS sequence"/>
</dbReference>
<dbReference type="GO" id="GO:0016491">
    <property type="term" value="F:oxidoreductase activity"/>
    <property type="evidence" value="ECO:0007669"/>
    <property type="project" value="UniProtKB-KW"/>
</dbReference>
<dbReference type="Gene3D" id="2.60.120.330">
    <property type="entry name" value="B-lactam Antibiotic, Isopenicillin N Synthase, Chain"/>
    <property type="match status" value="1"/>
</dbReference>
<protein>
    <recommendedName>
        <fullName evidence="2">Fe2OG dioxygenase domain-containing protein</fullName>
    </recommendedName>
</protein>
<evidence type="ECO:0000256" key="1">
    <source>
        <dbReference type="RuleBase" id="RU003682"/>
    </source>
</evidence>
<name>A0AAD9FUT9_PAPLA</name>
<feature type="domain" description="Fe2OG dioxygenase" evidence="2">
    <location>
        <begin position="155"/>
        <end position="293"/>
    </location>
</feature>
<dbReference type="PANTHER" id="PTHR47990">
    <property type="entry name" value="2-OXOGLUTARATE (2OG) AND FE(II)-DEPENDENT OXYGENASE SUPERFAMILY PROTEIN-RELATED"/>
    <property type="match status" value="1"/>
</dbReference>
<dbReference type="GO" id="GO:0046872">
    <property type="term" value="F:metal ion binding"/>
    <property type="evidence" value="ECO:0007669"/>
    <property type="project" value="UniProtKB-KW"/>
</dbReference>
<evidence type="ECO:0000313" key="3">
    <source>
        <dbReference type="EMBL" id="KAK1926686.1"/>
    </source>
</evidence>
<dbReference type="InterPro" id="IPR005123">
    <property type="entry name" value="Oxoglu/Fe-dep_dioxygenase_dom"/>
</dbReference>
<evidence type="ECO:0000313" key="4">
    <source>
        <dbReference type="Proteomes" id="UP001182556"/>
    </source>
</evidence>
<keyword evidence="1" id="KW-0560">Oxidoreductase</keyword>
<dbReference type="InterPro" id="IPR027443">
    <property type="entry name" value="IPNS-like_sf"/>
</dbReference>
<dbReference type="SUPFAM" id="SSF51197">
    <property type="entry name" value="Clavaminate synthase-like"/>
    <property type="match status" value="1"/>
</dbReference>
<gene>
    <name evidence="3" type="ORF">DB88DRAFT_508775</name>
</gene>
<keyword evidence="1" id="KW-0479">Metal-binding</keyword>
<dbReference type="Pfam" id="PF03171">
    <property type="entry name" value="2OG-FeII_Oxy"/>
    <property type="match status" value="1"/>
</dbReference>
<reference evidence="3" key="1">
    <citation type="submission" date="2023-02" db="EMBL/GenBank/DDBJ databases">
        <title>Identification and recombinant expression of a fungal hydrolase from Papiliotrema laurentii that hydrolyzes apple cutin and clears colloidal polyester polyurethane.</title>
        <authorList>
            <consortium name="DOE Joint Genome Institute"/>
            <person name="Roman V.A."/>
            <person name="Bojanowski C."/>
            <person name="Crable B.R."/>
            <person name="Wagner D.N."/>
            <person name="Hung C.S."/>
            <person name="Nadeau L.J."/>
            <person name="Schratz L."/>
            <person name="Haridas S."/>
            <person name="Pangilinan J."/>
            <person name="Lipzen A."/>
            <person name="Na H."/>
            <person name="Yan M."/>
            <person name="Ng V."/>
            <person name="Grigoriev I.V."/>
            <person name="Spatafora J.W."/>
            <person name="Barlow D."/>
            <person name="Biffinger J."/>
            <person name="Kelley-Loughnane N."/>
            <person name="Varaljay V.A."/>
            <person name="Crookes-Goodson W.J."/>
        </authorList>
    </citation>
    <scope>NUCLEOTIDE SEQUENCE</scope>
    <source>
        <strain evidence="3">5307AH</strain>
    </source>
</reference>
<proteinExistence type="inferred from homology"/>
<organism evidence="3 4">
    <name type="scientific">Papiliotrema laurentii</name>
    <name type="common">Cryptococcus laurentii</name>
    <dbReference type="NCBI Taxonomy" id="5418"/>
    <lineage>
        <taxon>Eukaryota</taxon>
        <taxon>Fungi</taxon>
        <taxon>Dikarya</taxon>
        <taxon>Basidiomycota</taxon>
        <taxon>Agaricomycotina</taxon>
        <taxon>Tremellomycetes</taxon>
        <taxon>Tremellales</taxon>
        <taxon>Rhynchogastremaceae</taxon>
        <taxon>Papiliotrema</taxon>
    </lineage>
</organism>
<dbReference type="InterPro" id="IPR044861">
    <property type="entry name" value="IPNS-like_FE2OG_OXY"/>
</dbReference>
<accession>A0AAD9FUT9</accession>
<keyword evidence="1" id="KW-0408">Iron</keyword>
<comment type="caution">
    <text evidence="3">The sequence shown here is derived from an EMBL/GenBank/DDBJ whole genome shotgun (WGS) entry which is preliminary data.</text>
</comment>
<dbReference type="EMBL" id="JAODAN010000002">
    <property type="protein sequence ID" value="KAK1926686.1"/>
    <property type="molecule type" value="Genomic_DNA"/>
</dbReference>
<dbReference type="PROSITE" id="PS51471">
    <property type="entry name" value="FE2OG_OXY"/>
    <property type="match status" value="1"/>
</dbReference>
<evidence type="ECO:0000259" key="2">
    <source>
        <dbReference type="PROSITE" id="PS51471"/>
    </source>
</evidence>
<sequence length="340" mass="37676">MITLPILDLRNDSPEVQAKTIREALGTVGFFEVRNSNLEANEIETIFELAKEVFAQPQDVKESFAADAIGSGYYGPHQQALGLYKRDNKEALLYGRQTAHREQPLPPPFTPGSPAQSTLKKFYKDCHSTSEQLLELFALALELPFAHFRRAHSFGENTATSLIHYPPVPPGDQGRAVKSDIRSGEHKDWGTLTMLFQMPDGQPGLQVYLPRAAVPDAEPVDTNHNSEYTFEGEWGWYNAPIPPPGGFLINVGLAMELWSGGAYKATLHRVVFPPAKEGEGLQGRYSVTYFVQPDDQVEIRPVLQGGANVKEGEPVTSKDLFGGKLKESLERIKNMPERSA</sequence>
<keyword evidence="4" id="KW-1185">Reference proteome</keyword>
<dbReference type="InterPro" id="IPR026992">
    <property type="entry name" value="DIOX_N"/>
</dbReference>
<comment type="similarity">
    <text evidence="1">Belongs to the iron/ascorbate-dependent oxidoreductase family.</text>
</comment>